<evidence type="ECO:0000313" key="2">
    <source>
        <dbReference type="EMBL" id="SFI57345.1"/>
    </source>
</evidence>
<dbReference type="RefSeq" id="WP_005577462.1">
    <property type="nucleotide sequence ID" value="NZ_FORO01000002.1"/>
</dbReference>
<sequence>MSRGRTPDSSDRADGRLAVAFVALVGLSSGTMALQGGASVPMVGLATAGGLAAGGVLAWYLAWTVG</sequence>
<dbReference type="OMA" id="WYLIWIT"/>
<evidence type="ECO:0000256" key="1">
    <source>
        <dbReference type="SAM" id="Phobius"/>
    </source>
</evidence>
<dbReference type="AlphaFoldDB" id="A0A1I3JBP5"/>
<proteinExistence type="predicted"/>
<evidence type="ECO:0000313" key="3">
    <source>
        <dbReference type="Proteomes" id="UP000182829"/>
    </source>
</evidence>
<keyword evidence="1" id="KW-1133">Transmembrane helix</keyword>
<organism evidence="2 3">
    <name type="scientific">Natronobacterium gregoryi</name>
    <dbReference type="NCBI Taxonomy" id="44930"/>
    <lineage>
        <taxon>Archaea</taxon>
        <taxon>Methanobacteriati</taxon>
        <taxon>Methanobacteriota</taxon>
        <taxon>Stenosarchaea group</taxon>
        <taxon>Halobacteria</taxon>
        <taxon>Halobacteriales</taxon>
        <taxon>Natrialbaceae</taxon>
        <taxon>Natronobacterium</taxon>
    </lineage>
</organism>
<gene>
    <name evidence="2" type="ORF">SAMN05443661_1027</name>
</gene>
<accession>A0A1I3JBP5</accession>
<reference evidence="2 3" key="1">
    <citation type="submission" date="2016-10" db="EMBL/GenBank/DDBJ databases">
        <authorList>
            <person name="de Groot N.N."/>
        </authorList>
    </citation>
    <scope>NUCLEOTIDE SEQUENCE [LARGE SCALE GENOMIC DNA]</scope>
    <source>
        <strain evidence="2 3">SP2</strain>
    </source>
</reference>
<keyword evidence="1" id="KW-0472">Membrane</keyword>
<dbReference type="Proteomes" id="UP000182829">
    <property type="component" value="Unassembled WGS sequence"/>
</dbReference>
<dbReference type="OrthoDB" id="205804at2157"/>
<dbReference type="GeneID" id="14207941"/>
<feature type="transmembrane region" description="Helical" evidence="1">
    <location>
        <begin position="43"/>
        <end position="63"/>
    </location>
</feature>
<name>A0A1I3JBP5_9EURY</name>
<keyword evidence="1" id="KW-0812">Transmembrane</keyword>
<protein>
    <submittedName>
        <fullName evidence="2">Uncharacterized protein</fullName>
    </submittedName>
</protein>
<dbReference type="EMBL" id="FORO01000002">
    <property type="protein sequence ID" value="SFI57345.1"/>
    <property type="molecule type" value="Genomic_DNA"/>
</dbReference>